<organism evidence="1 2">
    <name type="scientific">Marinitoga hydrogenitolerans (strain DSM 16785 / JCM 12826 / AT1271)</name>
    <dbReference type="NCBI Taxonomy" id="1122195"/>
    <lineage>
        <taxon>Bacteria</taxon>
        <taxon>Thermotogati</taxon>
        <taxon>Thermotogota</taxon>
        <taxon>Thermotogae</taxon>
        <taxon>Petrotogales</taxon>
        <taxon>Petrotogaceae</taxon>
        <taxon>Marinitoga</taxon>
    </lineage>
</organism>
<sequence length="143" mass="17166">MKCLLCKKNEANIIQKFYYDGIETKIGYCHDCLKELKKFHLGKINKHTISLFSTKLFFKNTYHFNKKNIDLKNIKSKILIEHPIYVKKLLFTDDENSKIRDAQTIIKRGLDFWTNEYEMAKNEFDEKRMKAIEKIIKKIKNLL</sequence>
<evidence type="ECO:0000313" key="1">
    <source>
        <dbReference type="EMBL" id="SHE49343.1"/>
    </source>
</evidence>
<dbReference type="EMBL" id="FQUI01000005">
    <property type="protein sequence ID" value="SHE49343.1"/>
    <property type="molecule type" value="Genomic_DNA"/>
</dbReference>
<dbReference type="RefSeq" id="WP_072863197.1">
    <property type="nucleotide sequence ID" value="NZ_FQUI01000005.1"/>
</dbReference>
<accession>A0A1M4TY62</accession>
<keyword evidence="2" id="KW-1185">Reference proteome</keyword>
<dbReference type="AlphaFoldDB" id="A0A1M4TY62"/>
<comment type="caution">
    <text evidence="1">The sequence shown here is derived from an EMBL/GenBank/DDBJ whole genome shotgun (WGS) entry which is preliminary data.</text>
</comment>
<gene>
    <name evidence="1" type="ORF">SAMN02745164_00548</name>
</gene>
<dbReference type="OrthoDB" id="47275at2"/>
<evidence type="ECO:0000313" key="2">
    <source>
        <dbReference type="Proteomes" id="UP000184334"/>
    </source>
</evidence>
<protein>
    <submittedName>
        <fullName evidence="1">Uncharacterized protein</fullName>
    </submittedName>
</protein>
<dbReference type="Proteomes" id="UP000184334">
    <property type="component" value="Unassembled WGS sequence"/>
</dbReference>
<dbReference type="STRING" id="1122195.SAMN02745164_00548"/>
<reference evidence="1" key="1">
    <citation type="submission" date="2016-11" db="EMBL/GenBank/DDBJ databases">
        <authorList>
            <person name="Varghese N."/>
            <person name="Submissions S."/>
        </authorList>
    </citation>
    <scope>NUCLEOTIDE SEQUENCE [LARGE SCALE GENOMIC DNA]</scope>
    <source>
        <strain evidence="1">DSM 16785</strain>
    </source>
</reference>
<name>A0A1M4TY62_MARH1</name>
<proteinExistence type="predicted"/>